<dbReference type="Proteomes" id="UP000030491">
    <property type="component" value="Unassembled WGS sequence"/>
</dbReference>
<dbReference type="RefSeq" id="WP_032513230.1">
    <property type="nucleotide sequence ID" value="NZ_JNAJ01000005.1"/>
</dbReference>
<dbReference type="CDD" id="cd02204">
    <property type="entry name" value="PurL_repeat2"/>
    <property type="match status" value="1"/>
</dbReference>
<proteinExistence type="inferred from homology"/>
<feature type="domain" description="Phosphoribosylformylglycinamidine synthase linker" evidence="11">
    <location>
        <begin position="21"/>
        <end position="55"/>
    </location>
</feature>
<dbReference type="InterPro" id="IPR036676">
    <property type="entry name" value="PurM-like_C_sf"/>
</dbReference>
<dbReference type="InterPro" id="IPR041609">
    <property type="entry name" value="PurL_linker"/>
</dbReference>
<evidence type="ECO:0000313" key="13">
    <source>
        <dbReference type="Proteomes" id="UP000030491"/>
    </source>
</evidence>
<feature type="binding site" evidence="8">
    <location>
        <position position="119"/>
    </location>
    <ligand>
        <name>substrate</name>
    </ligand>
</feature>
<comment type="similarity">
    <text evidence="8">Belongs to the FGAMS family.</text>
</comment>
<dbReference type="OrthoDB" id="9804441at2"/>
<keyword evidence="6 8" id="KW-0067">ATP-binding</keyword>
<dbReference type="InterPro" id="IPR010074">
    <property type="entry name" value="PRibForGlyAmidine_synth_PurL"/>
</dbReference>
<dbReference type="Gene3D" id="3.30.1330.10">
    <property type="entry name" value="PurM-like, N-terminal domain"/>
    <property type="match status" value="2"/>
</dbReference>
<dbReference type="EC" id="6.3.5.3" evidence="8"/>
<keyword evidence="3 8" id="KW-0479">Metal-binding</keyword>
<dbReference type="AlphaFoldDB" id="A0A0A1ZWI7"/>
<keyword evidence="5 8" id="KW-0658">Purine biosynthesis</keyword>
<dbReference type="GO" id="GO:0005737">
    <property type="term" value="C:cytoplasm"/>
    <property type="evidence" value="ECO:0007669"/>
    <property type="project" value="UniProtKB-SubCell"/>
</dbReference>
<comment type="subunit">
    <text evidence="8">Monomer. Part of the FGAM synthase complex composed of 1 PurL, 1 PurQ and 2 PurS subunits.</text>
</comment>
<name>A0A0A1ZWI7_PROMR</name>
<dbReference type="GO" id="GO:0004642">
    <property type="term" value="F:phosphoribosylformylglycinamidine synthase activity"/>
    <property type="evidence" value="ECO:0007669"/>
    <property type="project" value="UniProtKB-UniRule"/>
</dbReference>
<dbReference type="GO" id="GO:0000287">
    <property type="term" value="F:magnesium ion binding"/>
    <property type="evidence" value="ECO:0007669"/>
    <property type="project" value="UniProtKB-UniRule"/>
</dbReference>
<comment type="caution">
    <text evidence="8">Lacks conserved residue(s) required for the propagation of feature annotation.</text>
</comment>
<dbReference type="UniPathway" id="UPA00074">
    <property type="reaction ID" value="UER00128"/>
</dbReference>
<evidence type="ECO:0000256" key="4">
    <source>
        <dbReference type="ARBA" id="ARBA00022741"/>
    </source>
</evidence>
<evidence type="ECO:0000259" key="9">
    <source>
        <dbReference type="Pfam" id="PF00586"/>
    </source>
</evidence>
<feature type="binding site" evidence="8">
    <location>
        <position position="563"/>
    </location>
    <ligand>
        <name>substrate</name>
    </ligand>
</feature>
<feature type="binding site" evidence="8">
    <location>
        <position position="55"/>
    </location>
    <ligand>
        <name>ATP</name>
        <dbReference type="ChEBI" id="CHEBI:30616"/>
    </ligand>
</feature>
<keyword evidence="4 8" id="KW-0547">Nucleotide-binding</keyword>
<dbReference type="SUPFAM" id="SSF55326">
    <property type="entry name" value="PurM N-terminal domain-like"/>
    <property type="match status" value="2"/>
</dbReference>
<feature type="binding site" evidence="8">
    <location>
        <begin position="97"/>
        <end position="100"/>
    </location>
    <ligand>
        <name>substrate</name>
    </ligand>
</feature>
<evidence type="ECO:0000259" key="11">
    <source>
        <dbReference type="Pfam" id="PF18072"/>
    </source>
</evidence>
<dbReference type="InterPro" id="IPR016188">
    <property type="entry name" value="PurM-like_N"/>
</dbReference>
<keyword evidence="7 8" id="KW-0460">Magnesium</keyword>
<dbReference type="HAMAP" id="MF_00420">
    <property type="entry name" value="PurL_2"/>
    <property type="match status" value="1"/>
</dbReference>
<dbReference type="PANTHER" id="PTHR43555">
    <property type="entry name" value="PHOSPHORIBOSYLFORMYLGLYCINAMIDINE SYNTHASE SUBUNIT PURL"/>
    <property type="match status" value="1"/>
</dbReference>
<organism evidence="12 13">
    <name type="scientific">Prochlorococcus marinus str. MIT 9116</name>
    <dbReference type="NCBI Taxonomy" id="167544"/>
    <lineage>
        <taxon>Bacteria</taxon>
        <taxon>Bacillati</taxon>
        <taxon>Cyanobacteriota</taxon>
        <taxon>Cyanophyceae</taxon>
        <taxon>Synechococcales</taxon>
        <taxon>Prochlorococcaceae</taxon>
        <taxon>Prochlorococcus</taxon>
    </lineage>
</organism>
<evidence type="ECO:0000256" key="1">
    <source>
        <dbReference type="ARBA" id="ARBA00022490"/>
    </source>
</evidence>
<evidence type="ECO:0000256" key="5">
    <source>
        <dbReference type="ARBA" id="ARBA00022755"/>
    </source>
</evidence>
<reference evidence="13" key="1">
    <citation type="journal article" date="2014" name="Sci. Data">
        <title>Genomes of diverse isolates of the marine cyanobacterium Prochlorococcus.</title>
        <authorList>
            <person name="Biller S."/>
            <person name="Berube P."/>
            <person name="Thompson J."/>
            <person name="Kelly L."/>
            <person name="Roggensack S."/>
            <person name="Awad L."/>
            <person name="Roache-Johnson K."/>
            <person name="Ding H."/>
            <person name="Giovannoni S.J."/>
            <person name="Moore L.R."/>
            <person name="Chisholm S.W."/>
        </authorList>
    </citation>
    <scope>NUCLEOTIDE SEQUENCE [LARGE SCALE GENOMIC DNA]</scope>
</reference>
<dbReference type="FunFam" id="3.30.1330.10:FF:000004">
    <property type="entry name" value="Phosphoribosylformylglycinamidine synthase subunit PurL"/>
    <property type="match status" value="1"/>
</dbReference>
<evidence type="ECO:0000256" key="7">
    <source>
        <dbReference type="ARBA" id="ARBA00022842"/>
    </source>
</evidence>
<feature type="active site" evidence="8">
    <location>
        <position position="52"/>
    </location>
</feature>
<feature type="binding site" evidence="8">
    <location>
        <position position="560"/>
    </location>
    <ligand>
        <name>ATP</name>
        <dbReference type="ChEBI" id="CHEBI:30616"/>
    </ligand>
</feature>
<dbReference type="SUPFAM" id="SSF56042">
    <property type="entry name" value="PurM C-terminal domain-like"/>
    <property type="match status" value="2"/>
</dbReference>
<dbReference type="NCBIfam" id="NF002290">
    <property type="entry name" value="PRK01213.1"/>
    <property type="match status" value="1"/>
</dbReference>
<dbReference type="PANTHER" id="PTHR43555:SF1">
    <property type="entry name" value="PHOSPHORIBOSYLFORMYLGLYCINAMIDINE SYNTHASE SUBUNIT PURL"/>
    <property type="match status" value="1"/>
</dbReference>
<comment type="caution">
    <text evidence="12">The sequence shown here is derived from an EMBL/GenBank/DDBJ whole genome shotgun (WGS) entry which is preliminary data.</text>
</comment>
<keyword evidence="2 8" id="KW-0436">Ligase</keyword>
<dbReference type="Pfam" id="PF18072">
    <property type="entry name" value="FGAR-AT_linker"/>
    <property type="match status" value="1"/>
</dbReference>
<feature type="binding site" evidence="8">
    <location>
        <position position="243"/>
    </location>
    <ligand>
        <name>substrate</name>
    </ligand>
</feature>
<evidence type="ECO:0000256" key="8">
    <source>
        <dbReference type="HAMAP-Rule" id="MF_00420"/>
    </source>
</evidence>
<feature type="active site" description="Proton acceptor" evidence="8">
    <location>
        <position position="98"/>
    </location>
</feature>
<evidence type="ECO:0000313" key="12">
    <source>
        <dbReference type="EMBL" id="KGF92604.1"/>
    </source>
</evidence>
<feature type="binding site" evidence="8">
    <location>
        <position position="561"/>
    </location>
    <ligand>
        <name>Mg(2+)</name>
        <dbReference type="ChEBI" id="CHEBI:18420"/>
        <label>1</label>
    </ligand>
</feature>
<comment type="function">
    <text evidence="8">Part of the phosphoribosylformylglycinamidine synthase complex involved in the purines biosynthetic pathway. Catalyzes the ATP-dependent conversion of formylglycinamide ribonucleotide (FGAR) and glutamine to yield formylglycinamidine ribonucleotide (FGAM) and glutamate. The FGAM synthase complex is composed of three subunits. PurQ produces an ammonia molecule by converting glutamine to glutamate. PurL transfers the ammonia molecule to FGAR to form FGAM in an ATP-dependent manner. PurS interacts with PurQ and PurL and is thought to assist in the transfer of the ammonia molecule from PurQ to PurL.</text>
</comment>
<evidence type="ECO:0000259" key="10">
    <source>
        <dbReference type="Pfam" id="PF02769"/>
    </source>
</evidence>
<evidence type="ECO:0000256" key="3">
    <source>
        <dbReference type="ARBA" id="ARBA00022723"/>
    </source>
</evidence>
<sequence>MINLGNNDLYDLNEALKVENLTINDYEEICKRLKRKPNRTELGMFGVMWSEHCCYRNSKPLLSKFPTKGKNVLVGPGENAGVIDVGNNQKLVFKIESHNHPSAIEPFQGAATGVGGILRDIFTMGARPIAVLNSLRFGNLNKPSNVELLRGVVSGIAHYGNCVGVPTVGGEIDFDDSYSGNPLVNVMALGLLETHDIVCSGAKNVGSPVLYVGNTTGRDGVGGASFASSELTATSLDDRPAVQVGDPFIEKSLIEACLDAFKTGDVIAAQDMGAAGLTCSSAEMAANGNLGISINLDLVPSREVNMSPYQYLLSESQERMLFVVKEEKINSLIQKFNKWGLYAKVIGEVIDTNEVIVSHKSKIVAQIPTSALSHDTPVNVHDVINNPPDYLLKKWEWKENNLPEINDQKIFSLMDNKSFSYSQVILKLLSNPSIASKQWIYKQYDSQVQANTVFKPGDSDAAVIRLREQSEKNINKIFAGVAVSVDCNSRWVSLDPFRGSIAAVAESARNVSCVGAEPIAITNNLNFSSPDTEIGYWQLSSSCNGISEACKALETPVTGGNVSLYNESKNKDNEITPINPTPVIGMVGKIDNVEKAINSEWKNINDQIWLIGSHKSEITISASSYLEYFHGEITGRPPKIDLFDEKFCQSFLRNAILKSFVISSHDISDGGLAIAIAECCILSSKGATIELKNHNNRNDNLLFAEGGSRIVFSIDKMKEKEWLNYLKKIPLNFQSSVYVKKIGYVSGDSLKIKIEDKNICNIRVEELTEKFNNSISGHF</sequence>
<accession>A0A0A1ZWI7</accession>
<feature type="domain" description="PurM-like N-terminal" evidence="9">
    <location>
        <begin position="77"/>
        <end position="191"/>
    </location>
</feature>
<dbReference type="InterPro" id="IPR010918">
    <property type="entry name" value="PurM-like_C_dom"/>
</dbReference>
<comment type="pathway">
    <text evidence="8">Purine metabolism; IMP biosynthesis via de novo pathway; 5-amino-1-(5-phospho-D-ribosyl)imidazole from N(2)-formyl-N(1)-(5-phospho-D-ribosyl)glycinamide: step 1/2.</text>
</comment>
<protein>
    <recommendedName>
        <fullName evidence="8">Phosphoribosylformylglycinamidine synthase subunit PurL</fullName>
        <shortName evidence="8">FGAM synthase</shortName>
        <ecNumber evidence="8">6.3.5.3</ecNumber>
    </recommendedName>
    <alternativeName>
        <fullName evidence="8">Formylglycinamide ribonucleotide amidotransferase subunit II</fullName>
        <shortName evidence="8">FGAR amidotransferase II</shortName>
        <shortName evidence="8">FGAR-AT II</shortName>
    </alternativeName>
    <alternativeName>
        <fullName evidence="8">Glutamine amidotransferase PurL</fullName>
    </alternativeName>
    <alternativeName>
        <fullName evidence="8">Phosphoribosylformylglycinamidine synthase subunit II</fullName>
    </alternativeName>
</protein>
<dbReference type="EMBL" id="JNAJ01000005">
    <property type="protein sequence ID" value="KGF92604.1"/>
    <property type="molecule type" value="Genomic_DNA"/>
</dbReference>
<dbReference type="NCBIfam" id="TIGR01736">
    <property type="entry name" value="FGAM_synth_II"/>
    <property type="match status" value="1"/>
</dbReference>
<feature type="binding site" evidence="8">
    <location>
        <position position="271"/>
    </location>
    <ligand>
        <name>Mg(2+)</name>
        <dbReference type="ChEBI" id="CHEBI:18420"/>
        <label>2</label>
    </ligand>
</feature>
<dbReference type="GO" id="GO:0006189">
    <property type="term" value="P:'de novo' IMP biosynthetic process"/>
    <property type="evidence" value="ECO:0007669"/>
    <property type="project" value="UniProtKB-UniRule"/>
</dbReference>
<feature type="domain" description="PurM-like C-terminal" evidence="10">
    <location>
        <begin position="205"/>
        <end position="358"/>
    </location>
</feature>
<evidence type="ECO:0000256" key="6">
    <source>
        <dbReference type="ARBA" id="ARBA00022840"/>
    </source>
</evidence>
<keyword evidence="1 8" id="KW-0963">Cytoplasm</keyword>
<dbReference type="GO" id="GO:0005524">
    <property type="term" value="F:ATP binding"/>
    <property type="evidence" value="ECO:0007669"/>
    <property type="project" value="UniProtKB-UniRule"/>
</dbReference>
<dbReference type="Pfam" id="PF00586">
    <property type="entry name" value="AIRS"/>
    <property type="match status" value="2"/>
</dbReference>
<dbReference type="Gene3D" id="3.90.650.10">
    <property type="entry name" value="PurM-like C-terminal domain"/>
    <property type="match status" value="2"/>
</dbReference>
<dbReference type="InterPro" id="IPR036921">
    <property type="entry name" value="PurM-like_N_sf"/>
</dbReference>
<feature type="binding site" evidence="8">
    <location>
        <position position="523"/>
    </location>
    <ligand>
        <name>ATP</name>
        <dbReference type="ChEBI" id="CHEBI:30616"/>
    </ligand>
</feature>
<feature type="binding site" evidence="8">
    <location>
        <begin position="315"/>
        <end position="317"/>
    </location>
    <ligand>
        <name>substrate</name>
    </ligand>
</feature>
<feature type="binding site" evidence="8">
    <location>
        <position position="94"/>
    </location>
    <ligand>
        <name>ATP</name>
        <dbReference type="ChEBI" id="CHEBI:30616"/>
    </ligand>
</feature>
<feature type="binding site" evidence="8">
    <location>
        <position position="96"/>
    </location>
    <ligand>
        <name>Mg(2+)</name>
        <dbReference type="ChEBI" id="CHEBI:18420"/>
        <label>1</label>
    </ligand>
</feature>
<comment type="subcellular location">
    <subcellularLocation>
        <location evidence="8">Cytoplasm</location>
    </subcellularLocation>
</comment>
<feature type="domain" description="PurM-like C-terminal" evidence="10">
    <location>
        <begin position="606"/>
        <end position="731"/>
    </location>
</feature>
<dbReference type="Pfam" id="PF02769">
    <property type="entry name" value="AIRS_C"/>
    <property type="match status" value="2"/>
</dbReference>
<dbReference type="CDD" id="cd02203">
    <property type="entry name" value="PurL_repeat1"/>
    <property type="match status" value="1"/>
</dbReference>
<feature type="binding site" evidence="8">
    <location>
        <position position="120"/>
    </location>
    <ligand>
        <name>Mg(2+)</name>
        <dbReference type="ChEBI" id="CHEBI:18420"/>
        <label>2</label>
    </ligand>
</feature>
<evidence type="ECO:0000256" key="2">
    <source>
        <dbReference type="ARBA" id="ARBA00022598"/>
    </source>
</evidence>
<gene>
    <name evidence="8" type="primary">purL</name>
    <name evidence="12" type="ORF">EU93_0442</name>
</gene>
<comment type="catalytic activity">
    <reaction evidence="8">
        <text>N(2)-formyl-N(1)-(5-phospho-beta-D-ribosyl)glycinamide + L-glutamine + ATP + H2O = 2-formamido-N(1)-(5-O-phospho-beta-D-ribosyl)acetamidine + L-glutamate + ADP + phosphate + H(+)</text>
        <dbReference type="Rhea" id="RHEA:17129"/>
        <dbReference type="ChEBI" id="CHEBI:15377"/>
        <dbReference type="ChEBI" id="CHEBI:15378"/>
        <dbReference type="ChEBI" id="CHEBI:29985"/>
        <dbReference type="ChEBI" id="CHEBI:30616"/>
        <dbReference type="ChEBI" id="CHEBI:43474"/>
        <dbReference type="ChEBI" id="CHEBI:58359"/>
        <dbReference type="ChEBI" id="CHEBI:147286"/>
        <dbReference type="ChEBI" id="CHEBI:147287"/>
        <dbReference type="ChEBI" id="CHEBI:456216"/>
        <dbReference type="EC" id="6.3.5.3"/>
    </reaction>
</comment>
<feature type="domain" description="PurM-like N-terminal" evidence="9">
    <location>
        <begin position="460"/>
        <end position="589"/>
    </location>
</feature>
<dbReference type="PIRSF" id="PIRSF001587">
    <property type="entry name" value="FGAM_synthase_II"/>
    <property type="match status" value="1"/>
</dbReference>